<comment type="similarity">
    <text evidence="3 4">Belongs to the small heat shock protein (HSP20) family.</text>
</comment>
<dbReference type="RefSeq" id="WP_155107593.1">
    <property type="nucleotide sequence ID" value="NZ_WMJZ01000006.1"/>
</dbReference>
<proteinExistence type="inferred from homology"/>
<accession>A0A6L6IJT2</accession>
<protein>
    <submittedName>
        <fullName evidence="6">Hsp20 family protein</fullName>
    </submittedName>
</protein>
<dbReference type="InterPro" id="IPR002068">
    <property type="entry name" value="A-crystallin/Hsp20_dom"/>
</dbReference>
<dbReference type="Pfam" id="PF00011">
    <property type="entry name" value="HSP20"/>
    <property type="match status" value="1"/>
</dbReference>
<dbReference type="CDD" id="cd06470">
    <property type="entry name" value="ACD_IbpA-B_like"/>
    <property type="match status" value="1"/>
</dbReference>
<dbReference type="SUPFAM" id="SSF49764">
    <property type="entry name" value="HSP20-like chaperones"/>
    <property type="match status" value="1"/>
</dbReference>
<dbReference type="PANTHER" id="PTHR47062:SF1">
    <property type="entry name" value="SMALL HEAT SHOCK PROTEIN IBPA"/>
    <property type="match status" value="1"/>
</dbReference>
<evidence type="ECO:0000256" key="1">
    <source>
        <dbReference type="ARBA" id="ARBA00023016"/>
    </source>
</evidence>
<comment type="caution">
    <text evidence="6">The sequence shown here is derived from an EMBL/GenBank/DDBJ whole genome shotgun (WGS) entry which is preliminary data.</text>
</comment>
<evidence type="ECO:0000259" key="5">
    <source>
        <dbReference type="PROSITE" id="PS01031"/>
    </source>
</evidence>
<evidence type="ECO:0000256" key="2">
    <source>
        <dbReference type="ARBA" id="ARBA00023186"/>
    </source>
</evidence>
<dbReference type="InterPro" id="IPR008978">
    <property type="entry name" value="HSP20-like_chaperone"/>
</dbReference>
<evidence type="ECO:0000313" key="6">
    <source>
        <dbReference type="EMBL" id="MTH45958.1"/>
    </source>
</evidence>
<dbReference type="OrthoDB" id="6462033at2"/>
<dbReference type="PROSITE" id="PS01031">
    <property type="entry name" value="SHSP"/>
    <property type="match status" value="1"/>
</dbReference>
<dbReference type="Gene3D" id="2.60.40.790">
    <property type="match status" value="1"/>
</dbReference>
<dbReference type="AlphaFoldDB" id="A0A6L6IJT2"/>
<feature type="domain" description="SHSP" evidence="5">
    <location>
        <begin position="32"/>
        <end position="143"/>
    </location>
</feature>
<gene>
    <name evidence="6" type="ORF">GJV78_06735</name>
</gene>
<sequence>MMTIRTFPLLSDSLLSDRFDRIDRLFSQLTGSAPLPATPPYNIRRLEENRYELTLSVPGWQESELQIETVGGRLTIIGKREEESNDTGWIHRGISRSDFRVSYSLPERVSVTGAALCNGLLTVALFHEVPEEEKPRRIAINGNRALEHKPDEAA</sequence>
<evidence type="ECO:0000256" key="4">
    <source>
        <dbReference type="RuleBase" id="RU003616"/>
    </source>
</evidence>
<reference evidence="6 7" key="1">
    <citation type="submission" date="2019-11" db="EMBL/GenBank/DDBJ databases">
        <title>Escherichia alba sp. nov. isolated from the gut of plastic-eating superworms Zophobas atratus.</title>
        <authorList>
            <person name="Yang Y."/>
        </authorList>
    </citation>
    <scope>NUCLEOTIDE SEQUENCE [LARGE SCALE GENOMIC DNA]</scope>
    <source>
        <strain evidence="7">BIT-B35</strain>
    </source>
</reference>
<evidence type="ECO:0000256" key="3">
    <source>
        <dbReference type="PROSITE-ProRule" id="PRU00285"/>
    </source>
</evidence>
<dbReference type="EMBL" id="WMJZ01000006">
    <property type="protein sequence ID" value="MTH45958.1"/>
    <property type="molecule type" value="Genomic_DNA"/>
</dbReference>
<dbReference type="InterPro" id="IPR037913">
    <property type="entry name" value="ACD_IbpA/B"/>
</dbReference>
<organism evidence="6 7">
    <name type="scientific">Intestinirhabdus alba</name>
    <dbReference type="NCBI Taxonomy" id="2899544"/>
    <lineage>
        <taxon>Bacteria</taxon>
        <taxon>Pseudomonadati</taxon>
        <taxon>Pseudomonadota</taxon>
        <taxon>Gammaproteobacteria</taxon>
        <taxon>Enterobacterales</taxon>
        <taxon>Enterobacteriaceae</taxon>
        <taxon>Intestinirhabdus</taxon>
    </lineage>
</organism>
<evidence type="ECO:0000313" key="7">
    <source>
        <dbReference type="Proteomes" id="UP000477739"/>
    </source>
</evidence>
<dbReference type="PANTHER" id="PTHR47062">
    <property type="match status" value="1"/>
</dbReference>
<keyword evidence="1" id="KW-0346">Stress response</keyword>
<dbReference type="Proteomes" id="UP000477739">
    <property type="component" value="Unassembled WGS sequence"/>
</dbReference>
<name>A0A6L6IJT2_9ENTR</name>
<keyword evidence="2" id="KW-0143">Chaperone</keyword>
<keyword evidence="7" id="KW-1185">Reference proteome</keyword>